<protein>
    <submittedName>
        <fullName evidence="1">Uncharacterized protein</fullName>
    </submittedName>
</protein>
<proteinExistence type="predicted"/>
<sequence>MLTSSFLEMAEVCERTVRDWYAFCRATCSKEHISKFVCSLDFISSFRQGVTVTQNYSNTLYFERKLTGRTCSLN</sequence>
<evidence type="ECO:0000313" key="2">
    <source>
        <dbReference type="Proteomes" id="UP000198211"/>
    </source>
</evidence>
<dbReference type="EMBL" id="NBNE01008559">
    <property type="protein sequence ID" value="OWY99362.1"/>
    <property type="molecule type" value="Genomic_DNA"/>
</dbReference>
<accession>A0A225V244</accession>
<dbReference type="AlphaFoldDB" id="A0A225V244"/>
<dbReference type="Proteomes" id="UP000198211">
    <property type="component" value="Unassembled WGS sequence"/>
</dbReference>
<comment type="caution">
    <text evidence="1">The sequence shown here is derived from an EMBL/GenBank/DDBJ whole genome shotgun (WGS) entry which is preliminary data.</text>
</comment>
<evidence type="ECO:0000313" key="1">
    <source>
        <dbReference type="EMBL" id="OWY99362.1"/>
    </source>
</evidence>
<name>A0A225V244_9STRA</name>
<gene>
    <name evidence="1" type="ORF">PHMEG_00029641</name>
</gene>
<dbReference type="OrthoDB" id="143640at2759"/>
<keyword evidence="2" id="KW-1185">Reference proteome</keyword>
<reference evidence="2" key="1">
    <citation type="submission" date="2017-03" db="EMBL/GenBank/DDBJ databases">
        <title>Phytopthora megakarya and P. palmivora, two closely related causual agents of cacao black pod achieved similar genome size and gene model numbers by different mechanisms.</title>
        <authorList>
            <person name="Ali S."/>
            <person name="Shao J."/>
            <person name="Larry D.J."/>
            <person name="Kronmiller B."/>
            <person name="Shen D."/>
            <person name="Strem M.D."/>
            <person name="Melnick R.L."/>
            <person name="Guiltinan M.J."/>
            <person name="Tyler B.M."/>
            <person name="Meinhardt L.W."/>
            <person name="Bailey B.A."/>
        </authorList>
    </citation>
    <scope>NUCLEOTIDE SEQUENCE [LARGE SCALE GENOMIC DNA]</scope>
    <source>
        <strain evidence="2">zdho120</strain>
    </source>
</reference>
<organism evidence="1 2">
    <name type="scientific">Phytophthora megakarya</name>
    <dbReference type="NCBI Taxonomy" id="4795"/>
    <lineage>
        <taxon>Eukaryota</taxon>
        <taxon>Sar</taxon>
        <taxon>Stramenopiles</taxon>
        <taxon>Oomycota</taxon>
        <taxon>Peronosporomycetes</taxon>
        <taxon>Peronosporales</taxon>
        <taxon>Peronosporaceae</taxon>
        <taxon>Phytophthora</taxon>
    </lineage>
</organism>